<dbReference type="AlphaFoldDB" id="A0A8T8SK31"/>
<feature type="region of interest" description="Disordered" evidence="1">
    <location>
        <begin position="1"/>
        <end position="24"/>
    </location>
</feature>
<name>A0A8T8SK31_9BASI</name>
<evidence type="ECO:0000313" key="3">
    <source>
        <dbReference type="Proteomes" id="UP000077521"/>
    </source>
</evidence>
<evidence type="ECO:0000256" key="1">
    <source>
        <dbReference type="SAM" id="MobiDB-lite"/>
    </source>
</evidence>
<protein>
    <submittedName>
        <fullName evidence="2">Uncharacterized protein</fullName>
    </submittedName>
</protein>
<gene>
    <name evidence="2" type="ORF">A4X13_0g7265</name>
</gene>
<comment type="caution">
    <text evidence="2">The sequence shown here is derived from an EMBL/GenBank/DDBJ whole genome shotgun (WGS) entry which is preliminary data.</text>
</comment>
<evidence type="ECO:0000313" key="2">
    <source>
        <dbReference type="EMBL" id="KAE8241785.1"/>
    </source>
</evidence>
<dbReference type="EMBL" id="LWDF02000854">
    <property type="protein sequence ID" value="KAE8241785.1"/>
    <property type="molecule type" value="Genomic_DNA"/>
</dbReference>
<accession>A0A8T8SK31</accession>
<keyword evidence="3" id="KW-1185">Reference proteome</keyword>
<sequence>MRPDPLMSSPPEENAPAPDLQGPHAYQNTAEAYAISGVLGYDKDTNMMKTQFDPTIVRISTSQTQSGHRRPRTVCWRRMVSRTIDEVRTP</sequence>
<reference evidence="2" key="1">
    <citation type="submission" date="2016-04" db="EMBL/GenBank/DDBJ databases">
        <authorList>
            <person name="Nguyen H.D."/>
            <person name="Samba Siva P."/>
            <person name="Cullis J."/>
            <person name="Levesque C.A."/>
            <person name="Hambleton S."/>
        </authorList>
    </citation>
    <scope>NUCLEOTIDE SEQUENCE</scope>
    <source>
        <strain evidence="2">DAOMC 236416</strain>
    </source>
</reference>
<proteinExistence type="predicted"/>
<organism evidence="2 3">
    <name type="scientific">Tilletia indica</name>
    <dbReference type="NCBI Taxonomy" id="43049"/>
    <lineage>
        <taxon>Eukaryota</taxon>
        <taxon>Fungi</taxon>
        <taxon>Dikarya</taxon>
        <taxon>Basidiomycota</taxon>
        <taxon>Ustilaginomycotina</taxon>
        <taxon>Exobasidiomycetes</taxon>
        <taxon>Tilletiales</taxon>
        <taxon>Tilletiaceae</taxon>
        <taxon>Tilletia</taxon>
    </lineage>
</organism>
<reference evidence="2" key="2">
    <citation type="journal article" date="2019" name="IMA Fungus">
        <title>Genome sequencing and comparison of five Tilletia species to identify candidate genes for the detection of regulated species infecting wheat.</title>
        <authorList>
            <person name="Nguyen H.D.T."/>
            <person name="Sultana T."/>
            <person name="Kesanakurti P."/>
            <person name="Hambleton S."/>
        </authorList>
    </citation>
    <scope>NUCLEOTIDE SEQUENCE</scope>
    <source>
        <strain evidence="2">DAOMC 236416</strain>
    </source>
</reference>
<dbReference type="Proteomes" id="UP000077521">
    <property type="component" value="Unassembled WGS sequence"/>
</dbReference>